<accession>A0A327WT12</accession>
<evidence type="ECO:0000313" key="2">
    <source>
        <dbReference type="Proteomes" id="UP000248790"/>
    </source>
</evidence>
<gene>
    <name evidence="1" type="ORF">LX87_03210</name>
</gene>
<reference evidence="1 2" key="1">
    <citation type="submission" date="2018-06" db="EMBL/GenBank/DDBJ databases">
        <title>Genomic Encyclopedia of Archaeal and Bacterial Type Strains, Phase II (KMG-II): from individual species to whole genera.</title>
        <authorList>
            <person name="Goeker M."/>
        </authorList>
    </citation>
    <scope>NUCLEOTIDE SEQUENCE [LARGE SCALE GENOMIC DNA]</scope>
    <source>
        <strain evidence="1 2">DSM 21851</strain>
    </source>
</reference>
<protein>
    <submittedName>
        <fullName evidence="1">Uncharacterized protein</fullName>
    </submittedName>
</protein>
<dbReference type="AlphaFoldDB" id="A0A327WT12"/>
<comment type="caution">
    <text evidence="1">The sequence shown here is derived from an EMBL/GenBank/DDBJ whole genome shotgun (WGS) entry which is preliminary data.</text>
</comment>
<sequence>MTDPQFKEFFQDVLITVYANIRDLHEKQGFADPEEQDYISGRLFSYEEILAIFRMSANDTGVNPKELGL</sequence>
<organism evidence="1 2">
    <name type="scientific">Larkinella arboricola</name>
    <dbReference type="NCBI Taxonomy" id="643671"/>
    <lineage>
        <taxon>Bacteria</taxon>
        <taxon>Pseudomonadati</taxon>
        <taxon>Bacteroidota</taxon>
        <taxon>Cytophagia</taxon>
        <taxon>Cytophagales</taxon>
        <taxon>Spirosomataceae</taxon>
        <taxon>Larkinella</taxon>
    </lineage>
</organism>
<evidence type="ECO:0000313" key="1">
    <source>
        <dbReference type="EMBL" id="RAJ95464.1"/>
    </source>
</evidence>
<dbReference type="EMBL" id="QLMC01000004">
    <property type="protein sequence ID" value="RAJ95464.1"/>
    <property type="molecule type" value="Genomic_DNA"/>
</dbReference>
<name>A0A327WT12_LARAB</name>
<proteinExistence type="predicted"/>
<dbReference type="Proteomes" id="UP000248790">
    <property type="component" value="Unassembled WGS sequence"/>
</dbReference>
<dbReference type="RefSeq" id="WP_111629274.1">
    <property type="nucleotide sequence ID" value="NZ_QLMC01000004.1"/>
</dbReference>
<dbReference type="OrthoDB" id="981915at2"/>
<keyword evidence="2" id="KW-1185">Reference proteome</keyword>